<dbReference type="PIRSF" id="PIRSF015894">
    <property type="entry name" value="Skb1_MeTrfase"/>
    <property type="match status" value="1"/>
</dbReference>
<dbReference type="InterPro" id="IPR035075">
    <property type="entry name" value="PRMT5"/>
</dbReference>
<evidence type="ECO:0000313" key="8">
    <source>
        <dbReference type="Proteomes" id="UP000695000"/>
    </source>
</evidence>
<dbReference type="InterPro" id="IPR035247">
    <property type="entry name" value="PRMT5_TIM"/>
</dbReference>
<evidence type="ECO:0000259" key="7">
    <source>
        <dbReference type="Pfam" id="PF17286"/>
    </source>
</evidence>
<dbReference type="Pfam" id="PF17286">
    <property type="entry name" value="PRMT5_C"/>
    <property type="match status" value="1"/>
</dbReference>
<dbReference type="InterPro" id="IPR007857">
    <property type="entry name" value="Arg_MeTrfase_PRMT5"/>
</dbReference>
<keyword evidence="8" id="KW-1185">Reference proteome</keyword>
<dbReference type="PANTHER" id="PTHR10738">
    <property type="entry name" value="PROTEIN ARGININE N-METHYLTRANSFERASE 5"/>
    <property type="match status" value="1"/>
</dbReference>
<evidence type="ECO:0000256" key="3">
    <source>
        <dbReference type="ARBA" id="ARBA00022691"/>
    </source>
</evidence>
<reference evidence="9 10" key="1">
    <citation type="submission" date="2025-05" db="UniProtKB">
        <authorList>
            <consortium name="RefSeq"/>
        </authorList>
    </citation>
    <scope>IDENTIFICATION</scope>
    <source>
        <tissue evidence="9 10">Whole Larva</tissue>
    </source>
</reference>
<protein>
    <recommendedName>
        <fullName evidence="4">Protein arginine N-methyltransferase</fullName>
    </recommendedName>
</protein>
<comment type="similarity">
    <text evidence="4">Belongs to the class I-like SAM-binding methyltransferase superfamily.</text>
</comment>
<name>A0ABM1N6V2_NICVS</name>
<sequence length="617" mass="71013">MSEQNEFKKHMSCALDIGEPLNLLASLTTACNEGYHFVVTKLIHPNHERDLYSKDAPRVIGRTDRLLSSNDWNKLIVCRLSKQFQIDSEIENIREHDKKLLSQELGFACHLYIPAILIKLVQRDNKNLAHLLNCKLQAGASFQVWVETPMVNPAKKSPIVNNEDCDDIWEWWNDFRRYGNYHKRIGLALVMPTDGCMLDDLEIKRWGGEPVKAIIIPTCLFISNQHKQPVLPRVYQEIIKQFLHLDVQYIISGPRFKHTYQQYCSYMGYLGKKLYDQSVIGEFSMGCEDFLQSPLQPLTEHLETPIYEIFEKDSIKYVLYQQAIEKALCDIAKNISPIVVIVVGAGRGPLVQATLNASIITQRKVKVYAVEKNPYAVNTLEERIANEWNDQVTLFNEDMRVCEPPEHADILVSELLGSFGDNELSPECLDGAQRFLKPNGISIPQSYTSYLAPLQSIKLYNEIGMSKTADKTLQVLYETPYVVHLVNAYQITNAKDLFVFEHPNRSDMIINERMRTLKFTAEQNCVLTAFAGFFESVLYKDVILSTNPVTHSRNMVSWFPIMFPLPFPVQVKTNEQIEVTFWRAENNEKVWYEWCLNSPFMGSISNIAGRSYFIKKH</sequence>
<dbReference type="InterPro" id="IPR035248">
    <property type="entry name" value="PRMT5_C"/>
</dbReference>
<evidence type="ECO:0000256" key="1">
    <source>
        <dbReference type="ARBA" id="ARBA00022603"/>
    </source>
</evidence>
<feature type="domain" description="PRMT5 TIM barrel" evidence="6">
    <location>
        <begin position="34"/>
        <end position="272"/>
    </location>
</feature>
<dbReference type="RefSeq" id="XP_017782552.1">
    <property type="nucleotide sequence ID" value="XM_017927063.1"/>
</dbReference>
<dbReference type="Pfam" id="PF17285">
    <property type="entry name" value="PRMT5_TIM"/>
    <property type="match status" value="1"/>
</dbReference>
<keyword evidence="1 4" id="KW-0489">Methyltransferase</keyword>
<dbReference type="SUPFAM" id="SSF53335">
    <property type="entry name" value="S-adenosyl-L-methionine-dependent methyltransferases"/>
    <property type="match status" value="1"/>
</dbReference>
<organism evidence="8 9">
    <name type="scientific">Nicrophorus vespilloides</name>
    <name type="common">Boreal carrion beetle</name>
    <dbReference type="NCBI Taxonomy" id="110193"/>
    <lineage>
        <taxon>Eukaryota</taxon>
        <taxon>Metazoa</taxon>
        <taxon>Ecdysozoa</taxon>
        <taxon>Arthropoda</taxon>
        <taxon>Hexapoda</taxon>
        <taxon>Insecta</taxon>
        <taxon>Pterygota</taxon>
        <taxon>Neoptera</taxon>
        <taxon>Endopterygota</taxon>
        <taxon>Coleoptera</taxon>
        <taxon>Polyphaga</taxon>
        <taxon>Staphyliniformia</taxon>
        <taxon>Silphidae</taxon>
        <taxon>Nicrophorinae</taxon>
        <taxon>Nicrophorus</taxon>
    </lineage>
</organism>
<dbReference type="InterPro" id="IPR025799">
    <property type="entry name" value="Arg_MeTrfase"/>
</dbReference>
<dbReference type="Gene3D" id="3.20.20.150">
    <property type="entry name" value="Divalent-metal-dependent TIM barrel enzymes"/>
    <property type="match status" value="1"/>
</dbReference>
<dbReference type="Proteomes" id="UP000695000">
    <property type="component" value="Unplaced"/>
</dbReference>
<dbReference type="InterPro" id="IPR029063">
    <property type="entry name" value="SAM-dependent_MTases_sf"/>
</dbReference>
<evidence type="ECO:0000313" key="10">
    <source>
        <dbReference type="RefSeq" id="XP_017782553.1"/>
    </source>
</evidence>
<evidence type="ECO:0000313" key="9">
    <source>
        <dbReference type="RefSeq" id="XP_017782552.1"/>
    </source>
</evidence>
<dbReference type="Gene3D" id="2.70.160.11">
    <property type="entry name" value="Hnrnp arginine n-methyltransferase1"/>
    <property type="match status" value="1"/>
</dbReference>
<dbReference type="RefSeq" id="XP_017782553.1">
    <property type="nucleotide sequence ID" value="XM_017927064.1"/>
</dbReference>
<evidence type="ECO:0000256" key="4">
    <source>
        <dbReference type="PIRNR" id="PIRNR015894"/>
    </source>
</evidence>
<feature type="domain" description="PRMT5 arginine-N-methyltransferase" evidence="5">
    <location>
        <begin position="283"/>
        <end position="443"/>
    </location>
</feature>
<dbReference type="Pfam" id="PF05185">
    <property type="entry name" value="PRMT5"/>
    <property type="match status" value="1"/>
</dbReference>
<evidence type="ECO:0000259" key="6">
    <source>
        <dbReference type="Pfam" id="PF17285"/>
    </source>
</evidence>
<dbReference type="GeneID" id="108566929"/>
<keyword evidence="3 4" id="KW-0949">S-adenosyl-L-methionine</keyword>
<feature type="domain" description="PRMT5 oligomerisation" evidence="7">
    <location>
        <begin position="446"/>
        <end position="614"/>
    </location>
</feature>
<accession>A0ABM1N6V2</accession>
<evidence type="ECO:0000259" key="5">
    <source>
        <dbReference type="Pfam" id="PF05185"/>
    </source>
</evidence>
<keyword evidence="2 4" id="KW-0808">Transferase</keyword>
<gene>
    <name evidence="9 10" type="primary">LOC108566929</name>
</gene>
<dbReference type="PROSITE" id="PS51678">
    <property type="entry name" value="SAM_MT_PRMT"/>
    <property type="match status" value="1"/>
</dbReference>
<dbReference type="CDD" id="cd02440">
    <property type="entry name" value="AdoMet_MTases"/>
    <property type="match status" value="1"/>
</dbReference>
<proteinExistence type="inferred from homology"/>
<dbReference type="Gene3D" id="3.40.50.150">
    <property type="entry name" value="Vaccinia Virus protein VP39"/>
    <property type="match status" value="1"/>
</dbReference>
<dbReference type="PANTHER" id="PTHR10738:SF0">
    <property type="entry name" value="PROTEIN ARGININE N-METHYLTRANSFERASE 5"/>
    <property type="match status" value="1"/>
</dbReference>
<evidence type="ECO:0000256" key="2">
    <source>
        <dbReference type="ARBA" id="ARBA00022679"/>
    </source>
</evidence>